<gene>
    <name evidence="3" type="ORF">QM524_18790</name>
</gene>
<evidence type="ECO:0000313" key="3">
    <source>
        <dbReference type="EMBL" id="MDI9861273.1"/>
    </source>
</evidence>
<sequence length="237" mass="26484">MKNIISKIILFSIIYLGFFNFSKAQVLSVEDFEKKYSESSGAQLIDVRTAGEYGGGHLPKATNVDYRSADFQEKIKSLDKTKPVFVYCLSGGRSASAAEALRKNGFSQVYDLQGGYLKWTTKMKPVEGTSAAKDSKAITEAELETLLAQHSVVILDFFAPWCGPCIKMMPAVEKLSEEYKGKVLILKVDADANRAILTKYHIDEIPTFLIFKDGTQKMRAIGYQEESALKKLFTQYL</sequence>
<comment type="caution">
    <text evidence="3">The sequence shown here is derived from an EMBL/GenBank/DDBJ whole genome shotgun (WGS) entry which is preliminary data.</text>
</comment>
<dbReference type="SMART" id="SM00450">
    <property type="entry name" value="RHOD"/>
    <property type="match status" value="1"/>
</dbReference>
<keyword evidence="4" id="KW-1185">Reference proteome</keyword>
<dbReference type="InterPro" id="IPR036873">
    <property type="entry name" value="Rhodanese-like_dom_sf"/>
</dbReference>
<dbReference type="SUPFAM" id="SSF52833">
    <property type="entry name" value="Thioredoxin-like"/>
    <property type="match status" value="1"/>
</dbReference>
<evidence type="ECO:0000259" key="2">
    <source>
        <dbReference type="PROSITE" id="PS51352"/>
    </source>
</evidence>
<dbReference type="PROSITE" id="PS50206">
    <property type="entry name" value="RHODANESE_3"/>
    <property type="match status" value="1"/>
</dbReference>
<protein>
    <submittedName>
        <fullName evidence="3">Thioredoxin domain-containing protein</fullName>
    </submittedName>
</protein>
<dbReference type="CDD" id="cd02947">
    <property type="entry name" value="TRX_family"/>
    <property type="match status" value="1"/>
</dbReference>
<dbReference type="PRINTS" id="PR00421">
    <property type="entry name" value="THIOREDOXIN"/>
</dbReference>
<accession>A0ABT6YCF5</accession>
<dbReference type="PANTHER" id="PTHR45663:SF11">
    <property type="entry name" value="GEO12009P1"/>
    <property type="match status" value="1"/>
</dbReference>
<dbReference type="Gene3D" id="3.40.250.10">
    <property type="entry name" value="Rhodanese-like domain"/>
    <property type="match status" value="1"/>
</dbReference>
<dbReference type="CDD" id="cd00158">
    <property type="entry name" value="RHOD"/>
    <property type="match status" value="1"/>
</dbReference>
<dbReference type="PROSITE" id="PS51352">
    <property type="entry name" value="THIOREDOXIN_2"/>
    <property type="match status" value="1"/>
</dbReference>
<dbReference type="EMBL" id="JASHIF010000019">
    <property type="protein sequence ID" value="MDI9861273.1"/>
    <property type="molecule type" value="Genomic_DNA"/>
</dbReference>
<dbReference type="Pfam" id="PF00085">
    <property type="entry name" value="Thioredoxin"/>
    <property type="match status" value="1"/>
</dbReference>
<dbReference type="Pfam" id="PF00581">
    <property type="entry name" value="Rhodanese"/>
    <property type="match status" value="1"/>
</dbReference>
<dbReference type="InterPro" id="IPR001763">
    <property type="entry name" value="Rhodanese-like_dom"/>
</dbReference>
<feature type="domain" description="Thioredoxin" evidence="2">
    <location>
        <begin position="89"/>
        <end position="237"/>
    </location>
</feature>
<proteinExistence type="predicted"/>
<dbReference type="SUPFAM" id="SSF52821">
    <property type="entry name" value="Rhodanese/Cell cycle control phosphatase"/>
    <property type="match status" value="1"/>
</dbReference>
<dbReference type="InterPro" id="IPR036249">
    <property type="entry name" value="Thioredoxin-like_sf"/>
</dbReference>
<dbReference type="RefSeq" id="WP_166578230.1">
    <property type="nucleotide sequence ID" value="NZ_JASHIF010000019.1"/>
</dbReference>
<feature type="domain" description="Rhodanese" evidence="1">
    <location>
        <begin position="38"/>
        <end position="128"/>
    </location>
</feature>
<dbReference type="InterPro" id="IPR013766">
    <property type="entry name" value="Thioredoxin_domain"/>
</dbReference>
<reference evidence="3 4" key="1">
    <citation type="submission" date="2023-05" db="EMBL/GenBank/DDBJ databases">
        <title>Novel species of genus Flectobacillus isolated from stream in China.</title>
        <authorList>
            <person name="Lu H."/>
        </authorList>
    </citation>
    <scope>NUCLEOTIDE SEQUENCE [LARGE SCALE GENOMIC DNA]</scope>
    <source>
        <strain evidence="3 4">KCTC 42575</strain>
    </source>
</reference>
<organism evidence="3 4">
    <name type="scientific">Flectobacillus roseus</name>
    <dbReference type="NCBI Taxonomy" id="502259"/>
    <lineage>
        <taxon>Bacteria</taxon>
        <taxon>Pseudomonadati</taxon>
        <taxon>Bacteroidota</taxon>
        <taxon>Cytophagia</taxon>
        <taxon>Cytophagales</taxon>
        <taxon>Flectobacillaceae</taxon>
        <taxon>Flectobacillus</taxon>
    </lineage>
</organism>
<evidence type="ECO:0000259" key="1">
    <source>
        <dbReference type="PROSITE" id="PS50206"/>
    </source>
</evidence>
<dbReference type="Gene3D" id="3.40.30.10">
    <property type="entry name" value="Glutaredoxin"/>
    <property type="match status" value="1"/>
</dbReference>
<dbReference type="Proteomes" id="UP001236507">
    <property type="component" value="Unassembled WGS sequence"/>
</dbReference>
<evidence type="ECO:0000313" key="4">
    <source>
        <dbReference type="Proteomes" id="UP001236507"/>
    </source>
</evidence>
<name>A0ABT6YCF5_9BACT</name>
<dbReference type="PANTHER" id="PTHR45663">
    <property type="entry name" value="GEO12009P1"/>
    <property type="match status" value="1"/>
</dbReference>